<comment type="caution">
    <text evidence="5">The sequence shown here is derived from an EMBL/GenBank/DDBJ whole genome shotgun (WGS) entry which is preliminary data.</text>
</comment>
<reference evidence="6" key="2">
    <citation type="submission" date="2019-10" db="EMBL/GenBank/DDBJ databases">
        <title>A de novo genome assembly of a pear dwarfing rootstock.</title>
        <authorList>
            <person name="Wang F."/>
            <person name="Wang J."/>
            <person name="Li S."/>
            <person name="Zhang Y."/>
            <person name="Fang M."/>
            <person name="Ma L."/>
            <person name="Zhao Y."/>
            <person name="Jiang S."/>
        </authorList>
    </citation>
    <scope>NUCLEOTIDE SEQUENCE [LARGE SCALE GENOMIC DNA]</scope>
</reference>
<comment type="similarity">
    <text evidence="1">Belongs to the mTERF family.</text>
</comment>
<keyword evidence="3" id="KW-0809">Transit peptide</keyword>
<evidence type="ECO:0000313" key="5">
    <source>
        <dbReference type="EMBL" id="KAB2597293.1"/>
    </source>
</evidence>
<sequence>MLDNSDSYLHVSRHNLATWAGAYYDLVFLDEDGGEDAVVEVAKDPESRLLRNSAYMESCGIVGSQLSMLLKRQPWLFIVQESVLRCLVAKLNLLCDFGFSKDECMEMFRRTPGLLRTSEEKLKFGIDFFLNTIKFKKSVCRKERAGWEVALPLHRWELGGLRGRYAYRGKIQQCRIQSLRLRGATLHTTGYSPEFEVNLIGIYLGGLVDDGSEIEHEPELRQRRHLSCKLWSREGSVGGKEKVDLGREKERKVKRVEEREKVGRGGEEGEVNQRRGGLGGQRVGDGGLEKGVLWVGPQVIERPTFAREEPLGVKMHQRDKDLLDTILEELKAKIGKPAPSVGQGSVPTSSTFPFTLAVTPTSHFDPRTEEMLHFVEDDNNSINQPPPTSFGEPIVPEIPVAAVRPTHLLLPKQLCKRSQSSIAVKGNNNLFPFFPDSKLNPGSGEGSGQSPPPLVHKVALPKPHLAFDVTWILIPRPKKKAKIDAASTPRPSPPAEIAFTVMVSEGVKVMPSPLASISATTSLPKLFKEFGQLKPRLRSSRHPSEPQSF</sequence>
<keyword evidence="6" id="KW-1185">Reference proteome</keyword>
<evidence type="ECO:0000256" key="2">
    <source>
        <dbReference type="ARBA" id="ARBA00022472"/>
    </source>
</evidence>
<proteinExistence type="inferred from homology"/>
<organism evidence="5 6">
    <name type="scientific">Pyrus ussuriensis x Pyrus communis</name>
    <dbReference type="NCBI Taxonomy" id="2448454"/>
    <lineage>
        <taxon>Eukaryota</taxon>
        <taxon>Viridiplantae</taxon>
        <taxon>Streptophyta</taxon>
        <taxon>Embryophyta</taxon>
        <taxon>Tracheophyta</taxon>
        <taxon>Spermatophyta</taxon>
        <taxon>Magnoliopsida</taxon>
        <taxon>eudicotyledons</taxon>
        <taxon>Gunneridae</taxon>
        <taxon>Pentapetalae</taxon>
        <taxon>rosids</taxon>
        <taxon>fabids</taxon>
        <taxon>Rosales</taxon>
        <taxon>Rosaceae</taxon>
        <taxon>Amygdaloideae</taxon>
        <taxon>Maleae</taxon>
        <taxon>Pyrus</taxon>
    </lineage>
</organism>
<feature type="region of interest" description="Disordered" evidence="4">
    <location>
        <begin position="256"/>
        <end position="284"/>
    </location>
</feature>
<dbReference type="Proteomes" id="UP000327157">
    <property type="component" value="Chromosome 1"/>
</dbReference>
<dbReference type="InterPro" id="IPR038538">
    <property type="entry name" value="MTERF_sf"/>
</dbReference>
<feature type="compositionally biased region" description="Basic and acidic residues" evidence="4">
    <location>
        <begin position="256"/>
        <end position="273"/>
    </location>
</feature>
<evidence type="ECO:0000256" key="1">
    <source>
        <dbReference type="ARBA" id="ARBA00007692"/>
    </source>
</evidence>
<dbReference type="OrthoDB" id="637682at2759"/>
<gene>
    <name evidence="5" type="ORF">D8674_000213</name>
</gene>
<keyword evidence="2" id="KW-0806">Transcription termination</keyword>
<reference evidence="5 6" key="1">
    <citation type="submission" date="2019-09" db="EMBL/GenBank/DDBJ databases">
        <authorList>
            <person name="Ou C."/>
        </authorList>
    </citation>
    <scope>NUCLEOTIDE SEQUENCE [LARGE SCALE GENOMIC DNA]</scope>
    <source>
        <strain evidence="5">S2</strain>
        <tissue evidence="5">Leaf</tissue>
    </source>
</reference>
<accession>A0A5N5F3E1</accession>
<dbReference type="Pfam" id="PF02536">
    <property type="entry name" value="mTERF"/>
    <property type="match status" value="1"/>
</dbReference>
<dbReference type="EMBL" id="SMOL01000768">
    <property type="protein sequence ID" value="KAB2597293.1"/>
    <property type="molecule type" value="Genomic_DNA"/>
</dbReference>
<evidence type="ECO:0000313" key="6">
    <source>
        <dbReference type="Proteomes" id="UP000327157"/>
    </source>
</evidence>
<reference evidence="5 6" key="3">
    <citation type="submission" date="2019-11" db="EMBL/GenBank/DDBJ databases">
        <title>A de novo genome assembly of a pear dwarfing rootstock.</title>
        <authorList>
            <person name="Wang F."/>
            <person name="Wang J."/>
            <person name="Li S."/>
            <person name="Zhang Y."/>
            <person name="Fang M."/>
            <person name="Ma L."/>
            <person name="Zhao Y."/>
            <person name="Jiang S."/>
        </authorList>
    </citation>
    <scope>NUCLEOTIDE SEQUENCE [LARGE SCALE GENOMIC DNA]</scope>
    <source>
        <strain evidence="5">S2</strain>
        <tissue evidence="5">Leaf</tissue>
    </source>
</reference>
<protein>
    <submittedName>
        <fullName evidence="5">Uncharacterized protein</fullName>
    </submittedName>
</protein>
<dbReference type="InterPro" id="IPR003690">
    <property type="entry name" value="MTERF"/>
</dbReference>
<name>A0A5N5F3E1_9ROSA</name>
<dbReference type="AlphaFoldDB" id="A0A5N5F3E1"/>
<evidence type="ECO:0000256" key="3">
    <source>
        <dbReference type="ARBA" id="ARBA00022946"/>
    </source>
</evidence>
<evidence type="ECO:0000256" key="4">
    <source>
        <dbReference type="SAM" id="MobiDB-lite"/>
    </source>
</evidence>
<keyword evidence="2" id="KW-0805">Transcription regulation</keyword>
<keyword evidence="2" id="KW-0804">Transcription</keyword>
<dbReference type="GO" id="GO:0003676">
    <property type="term" value="F:nucleic acid binding"/>
    <property type="evidence" value="ECO:0007669"/>
    <property type="project" value="InterPro"/>
</dbReference>
<dbReference type="Gene3D" id="1.25.70.10">
    <property type="entry name" value="Transcription termination factor 3, mitochondrial"/>
    <property type="match status" value="1"/>
</dbReference>
<dbReference type="GO" id="GO:0006353">
    <property type="term" value="P:DNA-templated transcription termination"/>
    <property type="evidence" value="ECO:0007669"/>
    <property type="project" value="UniProtKB-KW"/>
</dbReference>